<comment type="caution">
    <text evidence="20">The sequence shown here is derived from an EMBL/GenBank/DDBJ whole genome shotgun (WGS) entry which is preliminary data.</text>
</comment>
<keyword evidence="6" id="KW-0133">Cell shape</keyword>
<evidence type="ECO:0000256" key="2">
    <source>
        <dbReference type="ARBA" id="ARBA00004752"/>
    </source>
</evidence>
<evidence type="ECO:0000256" key="13">
    <source>
        <dbReference type="ARBA" id="ARBA00041185"/>
    </source>
</evidence>
<feature type="transmembrane region" description="Helical" evidence="19">
    <location>
        <begin position="311"/>
        <end position="328"/>
    </location>
</feature>
<evidence type="ECO:0000256" key="6">
    <source>
        <dbReference type="ARBA" id="ARBA00022960"/>
    </source>
</evidence>
<dbReference type="PANTHER" id="PTHR30474">
    <property type="entry name" value="CELL CYCLE PROTEIN"/>
    <property type="match status" value="1"/>
</dbReference>
<feature type="compositionally biased region" description="Basic residues" evidence="18">
    <location>
        <begin position="123"/>
        <end position="132"/>
    </location>
</feature>
<gene>
    <name evidence="20" type="ORF">JOD49_000640</name>
</gene>
<dbReference type="InterPro" id="IPR018365">
    <property type="entry name" value="Cell_cycle_FtsW-rel_CS"/>
</dbReference>
<dbReference type="EMBL" id="JAFBBO010000001">
    <property type="protein sequence ID" value="MBM7477720.1"/>
    <property type="molecule type" value="Genomic_DNA"/>
</dbReference>
<evidence type="ECO:0000256" key="15">
    <source>
        <dbReference type="ARBA" id="ARBA00044770"/>
    </source>
</evidence>
<evidence type="ECO:0000256" key="4">
    <source>
        <dbReference type="ARBA" id="ARBA00022679"/>
    </source>
</evidence>
<evidence type="ECO:0000313" key="20">
    <source>
        <dbReference type="EMBL" id="MBM7477720.1"/>
    </source>
</evidence>
<dbReference type="GO" id="GO:0051301">
    <property type="term" value="P:cell division"/>
    <property type="evidence" value="ECO:0007669"/>
    <property type="project" value="UniProtKB-KW"/>
</dbReference>
<comment type="catalytic activity">
    <reaction evidence="16">
        <text>[GlcNAc-(1-&gt;4)-Mur2Ac(oyl-L-Ala-gamma-D-Glu-L-Lys-D-Ala-D-Ala)](n)-di-trans,octa-cis-undecaprenyl diphosphate + beta-D-GlcNAc-(1-&gt;4)-Mur2Ac(oyl-L-Ala-gamma-D-Glu-L-Lys-D-Ala-D-Ala)-di-trans,octa-cis-undecaprenyl diphosphate = [GlcNAc-(1-&gt;4)-Mur2Ac(oyl-L-Ala-gamma-D-Glu-L-Lys-D-Ala-D-Ala)](n+1)-di-trans,octa-cis-undecaprenyl diphosphate + di-trans,octa-cis-undecaprenyl diphosphate + H(+)</text>
        <dbReference type="Rhea" id="RHEA:23708"/>
        <dbReference type="Rhea" id="RHEA-COMP:9602"/>
        <dbReference type="Rhea" id="RHEA-COMP:9603"/>
        <dbReference type="ChEBI" id="CHEBI:15378"/>
        <dbReference type="ChEBI" id="CHEBI:58405"/>
        <dbReference type="ChEBI" id="CHEBI:60033"/>
        <dbReference type="ChEBI" id="CHEBI:78435"/>
        <dbReference type="EC" id="2.4.99.28"/>
    </reaction>
</comment>
<organism evidence="20 21">
    <name type="scientific">Oerskovia jenensis</name>
    <dbReference type="NCBI Taxonomy" id="162169"/>
    <lineage>
        <taxon>Bacteria</taxon>
        <taxon>Bacillati</taxon>
        <taxon>Actinomycetota</taxon>
        <taxon>Actinomycetes</taxon>
        <taxon>Micrococcales</taxon>
        <taxon>Cellulomonadaceae</taxon>
        <taxon>Oerskovia</taxon>
    </lineage>
</organism>
<keyword evidence="9 19" id="KW-0472">Membrane</keyword>
<dbReference type="Pfam" id="PF01098">
    <property type="entry name" value="FTSW_RODA_SPOVE"/>
    <property type="match status" value="1"/>
</dbReference>
<feature type="transmembrane region" description="Helical" evidence="19">
    <location>
        <begin position="288"/>
        <end position="305"/>
    </location>
</feature>
<feature type="transmembrane region" description="Helical" evidence="19">
    <location>
        <begin position="464"/>
        <end position="486"/>
    </location>
</feature>
<comment type="similarity">
    <text evidence="12">Belongs to the SEDS family. FtsW subfamily.</text>
</comment>
<accession>A0ABS2LBB2</accession>
<reference evidence="20 21" key="1">
    <citation type="submission" date="2021-01" db="EMBL/GenBank/DDBJ databases">
        <title>Sequencing the genomes of 1000 actinobacteria strains.</title>
        <authorList>
            <person name="Klenk H.-P."/>
        </authorList>
    </citation>
    <scope>NUCLEOTIDE SEQUENCE [LARGE SCALE GENOMIC DNA]</scope>
    <source>
        <strain evidence="20 21">DSM 46000</strain>
    </source>
</reference>
<sequence length="554" mass="57128">MAQTTSGRGPASRSAAGRTTPTPPTSGGARSTTGGRAAPSNPVRTKGSEAGEGVRPRTQTGAGSSGTPRTTGAGKPARTAGAAKPARTTRSTARAGSAARATGTAATGLLGRRKAASTAKAGTSRRRSRASKGTRASVADERAWLGQWDSAVTSYYLLVGATTLLAIIGLVMVLSSSAVTEIAAGRSPYEAFFTQARFALMGLPVLLLATRLPTSFYRHAAWPLLGVSLLLQLLIFSPLGKEVNGNLNWLNFGSFYVQPSEPAKLALAVWLGVVLGRKQRLLGSWKHAIVPAVPGALLVMGLVLAGHDLGTMLVILLLVAGAFFVAGVDWKLLAAAGGISAVVVGVGFVAMQESSNRMSRFLATYTGVCDTTDANVGTGCYQSVHGLWALGTGGLGGVGLGASREKWSYLPEAHNDFIFGVIGEELGLLGTLLVLALFAVLGLAMSRVIRRHPDPFVKITTAGIACWIVGQAFINIGVVIGIIPVIGVPLPLVSSGGSALITTMAALGVVISFARDEPGAREALSARGSVVRRSLAVVGHAGRRAVPRRRSQTR</sequence>
<keyword evidence="20" id="KW-0132">Cell division</keyword>
<keyword evidence="20" id="KW-0131">Cell cycle</keyword>
<feature type="compositionally biased region" description="Basic and acidic residues" evidence="18">
    <location>
        <begin position="46"/>
        <end position="55"/>
    </location>
</feature>
<keyword evidence="7" id="KW-0573">Peptidoglycan synthesis</keyword>
<comment type="subcellular location">
    <subcellularLocation>
        <location evidence="1">Membrane</location>
        <topology evidence="1">Multi-pass membrane protein</topology>
    </subcellularLocation>
</comment>
<evidence type="ECO:0000256" key="5">
    <source>
        <dbReference type="ARBA" id="ARBA00022692"/>
    </source>
</evidence>
<feature type="transmembrane region" description="Helical" evidence="19">
    <location>
        <begin position="333"/>
        <end position="351"/>
    </location>
</feature>
<evidence type="ECO:0000256" key="17">
    <source>
        <dbReference type="ARBA" id="ARBA00049966"/>
    </source>
</evidence>
<feature type="transmembrane region" description="Helical" evidence="19">
    <location>
        <begin position="191"/>
        <end position="209"/>
    </location>
</feature>
<comment type="function">
    <text evidence="17">Peptidoglycan polymerase that is essential for cell division.</text>
</comment>
<keyword evidence="3" id="KW-0328">Glycosyltransferase</keyword>
<keyword evidence="4" id="KW-0808">Transferase</keyword>
<evidence type="ECO:0000256" key="1">
    <source>
        <dbReference type="ARBA" id="ARBA00004141"/>
    </source>
</evidence>
<keyword evidence="5 19" id="KW-0812">Transmembrane</keyword>
<feature type="transmembrane region" description="Helical" evidence="19">
    <location>
        <begin position="417"/>
        <end position="443"/>
    </location>
</feature>
<evidence type="ECO:0000256" key="11">
    <source>
        <dbReference type="ARBA" id="ARBA00033270"/>
    </source>
</evidence>
<feature type="transmembrane region" description="Helical" evidence="19">
    <location>
        <begin position="492"/>
        <end position="514"/>
    </location>
</feature>
<feature type="region of interest" description="Disordered" evidence="18">
    <location>
        <begin position="1"/>
        <end position="136"/>
    </location>
</feature>
<feature type="compositionally biased region" description="Low complexity" evidence="18">
    <location>
        <begin position="13"/>
        <end position="39"/>
    </location>
</feature>
<comment type="pathway">
    <text evidence="2">Cell wall biogenesis; peptidoglycan biosynthesis.</text>
</comment>
<evidence type="ECO:0000313" key="21">
    <source>
        <dbReference type="Proteomes" id="UP000698059"/>
    </source>
</evidence>
<feature type="transmembrane region" description="Helical" evidence="19">
    <location>
        <begin position="155"/>
        <end position="179"/>
    </location>
</feature>
<evidence type="ECO:0000256" key="3">
    <source>
        <dbReference type="ARBA" id="ARBA00022676"/>
    </source>
</evidence>
<feature type="compositionally biased region" description="Low complexity" evidence="18">
    <location>
        <begin position="86"/>
        <end position="110"/>
    </location>
</feature>
<feature type="transmembrane region" description="Helical" evidence="19">
    <location>
        <begin position="221"/>
        <end position="239"/>
    </location>
</feature>
<evidence type="ECO:0000256" key="8">
    <source>
        <dbReference type="ARBA" id="ARBA00022989"/>
    </source>
</evidence>
<keyword evidence="21" id="KW-1185">Reference proteome</keyword>
<dbReference type="EC" id="2.4.99.28" evidence="15"/>
<feature type="transmembrane region" description="Helical" evidence="19">
    <location>
        <begin position="259"/>
        <end position="276"/>
    </location>
</feature>
<protein>
    <recommendedName>
        <fullName evidence="13">Probable peptidoglycan glycosyltransferase FtsW</fullName>
        <ecNumber evidence="15">2.4.99.28</ecNumber>
    </recommendedName>
    <alternativeName>
        <fullName evidence="14">Cell division protein FtsW</fullName>
    </alternativeName>
    <alternativeName>
        <fullName evidence="11">Cell wall polymerase</fullName>
    </alternativeName>
    <alternativeName>
        <fullName evidence="10">Peptidoglycan polymerase</fullName>
    </alternativeName>
</protein>
<evidence type="ECO:0000256" key="9">
    <source>
        <dbReference type="ARBA" id="ARBA00023136"/>
    </source>
</evidence>
<name>A0ABS2LBB2_9CELL</name>
<dbReference type="PANTHER" id="PTHR30474:SF2">
    <property type="entry name" value="PEPTIDOGLYCAN GLYCOSYLTRANSFERASE FTSW-RELATED"/>
    <property type="match status" value="1"/>
</dbReference>
<feature type="compositionally biased region" description="Polar residues" evidence="18">
    <location>
        <begin position="57"/>
        <end position="70"/>
    </location>
</feature>
<evidence type="ECO:0000256" key="16">
    <source>
        <dbReference type="ARBA" id="ARBA00049902"/>
    </source>
</evidence>
<evidence type="ECO:0000256" key="19">
    <source>
        <dbReference type="SAM" id="Phobius"/>
    </source>
</evidence>
<proteinExistence type="inferred from homology"/>
<evidence type="ECO:0000256" key="12">
    <source>
        <dbReference type="ARBA" id="ARBA00038053"/>
    </source>
</evidence>
<dbReference type="Proteomes" id="UP000698059">
    <property type="component" value="Unassembled WGS sequence"/>
</dbReference>
<dbReference type="InterPro" id="IPR001182">
    <property type="entry name" value="FtsW/RodA"/>
</dbReference>
<evidence type="ECO:0000256" key="14">
    <source>
        <dbReference type="ARBA" id="ARBA00041418"/>
    </source>
</evidence>
<keyword evidence="8 19" id="KW-1133">Transmembrane helix</keyword>
<evidence type="ECO:0000256" key="10">
    <source>
        <dbReference type="ARBA" id="ARBA00032370"/>
    </source>
</evidence>
<dbReference type="PROSITE" id="PS00428">
    <property type="entry name" value="FTSW_RODA_SPOVE"/>
    <property type="match status" value="1"/>
</dbReference>
<dbReference type="RefSeq" id="WP_307822347.1">
    <property type="nucleotide sequence ID" value="NZ_JAFBBO010000001.1"/>
</dbReference>
<evidence type="ECO:0000256" key="18">
    <source>
        <dbReference type="SAM" id="MobiDB-lite"/>
    </source>
</evidence>
<evidence type="ECO:0000256" key="7">
    <source>
        <dbReference type="ARBA" id="ARBA00022984"/>
    </source>
</evidence>